<dbReference type="GO" id="GO:0030674">
    <property type="term" value="F:protein-macromolecule adaptor activity"/>
    <property type="evidence" value="ECO:0007669"/>
    <property type="project" value="TreeGrafter"/>
</dbReference>
<evidence type="ECO:0000256" key="8">
    <source>
        <dbReference type="ARBA" id="ARBA00023054"/>
    </source>
</evidence>
<keyword evidence="10" id="KW-1015">Disulfide bond</keyword>
<dbReference type="GO" id="GO:0005577">
    <property type="term" value="C:fibrinogen complex"/>
    <property type="evidence" value="ECO:0007669"/>
    <property type="project" value="InterPro"/>
</dbReference>
<evidence type="ECO:0000256" key="13">
    <source>
        <dbReference type="SAM" id="Coils"/>
    </source>
</evidence>
<dbReference type="Gene3D" id="1.20.5.50">
    <property type="match status" value="2"/>
</dbReference>
<feature type="compositionally biased region" description="Low complexity" evidence="14">
    <location>
        <begin position="802"/>
        <end position="821"/>
    </location>
</feature>
<dbReference type="GO" id="GO:0070527">
    <property type="term" value="P:platelet aggregation"/>
    <property type="evidence" value="ECO:0007669"/>
    <property type="project" value="TreeGrafter"/>
</dbReference>
<dbReference type="InterPro" id="IPR014716">
    <property type="entry name" value="Fibrinogen_a/b/g_C_1"/>
</dbReference>
<feature type="domain" description="Fibrinogen C-terminal" evidence="16">
    <location>
        <begin position="921"/>
        <end position="1162"/>
    </location>
</feature>
<dbReference type="GO" id="GO:0072377">
    <property type="term" value="P:blood coagulation, common pathway"/>
    <property type="evidence" value="ECO:0007669"/>
    <property type="project" value="TreeGrafter"/>
</dbReference>
<evidence type="ECO:0000256" key="4">
    <source>
        <dbReference type="ARBA" id="ARBA00022696"/>
    </source>
</evidence>
<dbReference type="SUPFAM" id="SSF58010">
    <property type="entry name" value="Fibrinogen coiled-coil and central regions"/>
    <property type="match status" value="2"/>
</dbReference>
<dbReference type="FunFam" id="4.10.530.10:FF:000002">
    <property type="entry name" value="Fibrinogen gamma chain"/>
    <property type="match status" value="1"/>
</dbReference>
<feature type="region of interest" description="Disordered" evidence="14">
    <location>
        <begin position="424"/>
        <end position="455"/>
    </location>
</feature>
<dbReference type="GO" id="GO:0042730">
    <property type="term" value="P:fibrinolysis"/>
    <property type="evidence" value="ECO:0007669"/>
    <property type="project" value="TreeGrafter"/>
</dbReference>
<feature type="coiled-coil region" evidence="13">
    <location>
        <begin position="108"/>
        <end position="142"/>
    </location>
</feature>
<evidence type="ECO:0000313" key="18">
    <source>
        <dbReference type="Proteomes" id="UP000237246"/>
    </source>
</evidence>
<dbReference type="SUPFAM" id="SSF56496">
    <property type="entry name" value="Fibrinogen C-terminal domain-like"/>
    <property type="match status" value="2"/>
</dbReference>
<keyword evidence="8 13" id="KW-0175">Coiled coil</keyword>
<evidence type="ECO:0000256" key="2">
    <source>
        <dbReference type="ARBA" id="ARBA00017850"/>
    </source>
</evidence>
<keyword evidence="7" id="KW-0106">Calcium</keyword>
<comment type="subcellular location">
    <subcellularLocation>
        <location evidence="1">Secreted</location>
    </subcellularLocation>
</comment>
<evidence type="ECO:0000256" key="11">
    <source>
        <dbReference type="ARBA" id="ARBA00023180"/>
    </source>
</evidence>
<gene>
    <name evidence="17" type="ORF">CIB84_002673</name>
</gene>
<dbReference type="GO" id="GO:0046872">
    <property type="term" value="F:metal ion binding"/>
    <property type="evidence" value="ECO:0007669"/>
    <property type="project" value="UniProtKB-KW"/>
</dbReference>
<feature type="chain" id="PRO_5015108181" description="Fibrinogen alpha chain" evidence="15">
    <location>
        <begin position="30"/>
        <end position="1164"/>
    </location>
</feature>
<evidence type="ECO:0000256" key="7">
    <source>
        <dbReference type="ARBA" id="ARBA00022837"/>
    </source>
</evidence>
<keyword evidence="6 15" id="KW-0732">Signal</keyword>
<dbReference type="InterPro" id="IPR037579">
    <property type="entry name" value="FIB_ANG-like"/>
</dbReference>
<dbReference type="SMART" id="SM00186">
    <property type="entry name" value="FBG"/>
    <property type="match status" value="2"/>
</dbReference>
<dbReference type="Pfam" id="PF00147">
    <property type="entry name" value="Fibrinogen_C"/>
    <property type="match status" value="2"/>
</dbReference>
<evidence type="ECO:0000256" key="12">
    <source>
        <dbReference type="ARBA" id="ARBA00025974"/>
    </source>
</evidence>
<dbReference type="FunFam" id="1.20.5.50:FF:000003">
    <property type="entry name" value="Fibrinogen gamma chain"/>
    <property type="match status" value="1"/>
</dbReference>
<evidence type="ECO:0000256" key="5">
    <source>
        <dbReference type="ARBA" id="ARBA00022723"/>
    </source>
</evidence>
<protein>
    <recommendedName>
        <fullName evidence="2">Fibrinogen alpha chain</fullName>
    </recommendedName>
</protein>
<reference evidence="17 18" key="1">
    <citation type="submission" date="2018-01" db="EMBL/GenBank/DDBJ databases">
        <title>Comparison of the Chinese Bamboo Partridge and Red Junglefowl genome sequences highlights the importance of demography in genome evolution.</title>
        <authorList>
            <person name="Tiley G.P."/>
            <person name="Kimball R.T."/>
            <person name="Braun E.L."/>
            <person name="Burleigh J.G."/>
        </authorList>
    </citation>
    <scope>NUCLEOTIDE SEQUENCE [LARGE SCALE GENOMIC DNA]</scope>
    <source>
        <strain evidence="17">RTK389</strain>
        <tissue evidence="17">Blood</tissue>
    </source>
</reference>
<dbReference type="GO" id="GO:0005201">
    <property type="term" value="F:extracellular matrix structural constituent"/>
    <property type="evidence" value="ECO:0007669"/>
    <property type="project" value="TreeGrafter"/>
</dbReference>
<feature type="domain" description="Fibrinogen C-terminal" evidence="16">
    <location>
        <begin position="173"/>
        <end position="419"/>
    </location>
</feature>
<dbReference type="EMBL" id="PPHD01003290">
    <property type="protein sequence ID" value="POI33575.1"/>
    <property type="molecule type" value="Genomic_DNA"/>
</dbReference>
<dbReference type="InterPro" id="IPR002181">
    <property type="entry name" value="Fibrinogen_a/b/g_C_dom"/>
</dbReference>
<evidence type="ECO:0000256" key="3">
    <source>
        <dbReference type="ARBA" id="ARBA00022525"/>
    </source>
</evidence>
<keyword evidence="11" id="KW-0325">Glycoprotein</keyword>
<dbReference type="GO" id="GO:0051258">
    <property type="term" value="P:protein polymerization"/>
    <property type="evidence" value="ECO:0007669"/>
    <property type="project" value="InterPro"/>
</dbReference>
<dbReference type="InterPro" id="IPR020837">
    <property type="entry name" value="Fibrinogen_CS"/>
</dbReference>
<dbReference type="Gene3D" id="4.10.530.10">
    <property type="entry name" value="Gamma-fibrinogen Carboxyl Terminal Fragment, domain 2"/>
    <property type="match status" value="2"/>
</dbReference>
<dbReference type="PROSITE" id="PS00514">
    <property type="entry name" value="FIBRINOGEN_C_1"/>
    <property type="match status" value="2"/>
</dbReference>
<dbReference type="Proteomes" id="UP000237246">
    <property type="component" value="Unassembled WGS sequence"/>
</dbReference>
<dbReference type="InterPro" id="IPR021996">
    <property type="entry name" value="Fibrinogen_aC"/>
</dbReference>
<feature type="region of interest" description="Disordered" evidence="14">
    <location>
        <begin position="801"/>
        <end position="931"/>
    </location>
</feature>
<sequence length="1164" mass="131122">MAPSEMGPKPGRWVPLGHLLSLLFSTSMAYIATRENCCILDERFGSYCPTTCGISDFFNKYRLITDGELLEIERLLQQATNSTGSIEYLIQHIKTIYPSEKQTLPQSIEHLTQKSKKIIEEIIRYENTILAHENTIQQLTDMHIMNSNKITQLKQKISQLESHCQEPCKDTAEIQETTGRDCQDIANKGARKSGLYFIKPQKAKQSFLVYCEIDTYGNGWTVLQRRLDGSENFRRNWVQYKEGFGHLSPDDTTEFWLGNEKIHLITTQSTLPYALRIELEDWSGKKGTADYAVFKVGTEEDKYRLTYAYFIGGEAGDAFDGFNFGDDPSDKSFTYHNGMRFSTYDNDNDNFEGNCAEQDGSGWWMNRCHAGHLNGQYYTGGVYSRDTGTDSYDNGIIWATWRDRWYSMKKTTMKIIPFNRLSIDGQQHSGGTKQAQDGETTFEKEGAGGRGSRPWTSMHQSSCQYEKNWSICADDEWDTKCPSGCRMQGIIDNTDQSYSQRIDKIRQQLADSQNNYKTSNRVIVETINILKPGLEGAQQLDENYGHVSAELRRRIVTLKQRVATQVNRIKALQNSIQEQVVEMKRLEVDIDIKIRACKGSCARSFDYQVDKEGYDNIQKHLTQASSIDMHPDFQTTTLSTLKMRPLKDSNVPEHFKLKPPPEMQALNAFNNIKQMQVVLERPETDSSPSRSETFYHVAEARGDSSPSHIGKLVTSHRRDNPSLVDKTSSVHRCTRTVTKKVISGPDGPREEIVEKMVSSDGSDCSHLQEGREGSTYHFSGTGDFHKLDRFLPDLESFFTHDSVSTGSRHSIGSSTSSHVTGAGSSHLGTGGKDKFTDLGEEEEDDFGGLQPSGFAAGSGSHSKTVVTSSSSSFNKGGSTFETKSLKTRETSEQLGGVQHDQSAEDTPDFKARSFRPAAMSTRRPDNGKDCDDIRQKHTFGAKSGIFKIKPQGSNKVLSVYCDQETTLGGWILIQQRMDGSVNFNRTWQDYRRGFGSVDGKGQGELWLGNENIHLLTQNDTLLRVELEDWDGNAAYAEYIVQVGTEAEGYALTVSSYEGTAGDALVAGWLEEGSEYTSHAQMQFSTFDRDQDHWEESCAEVYGGGWWYNSCQAANLNGIYYPGGHYDPRYNVPYEIENGVVWIPFRASDYSLKVVRMKIRPLETL</sequence>
<dbReference type="PROSITE" id="PS51406">
    <property type="entry name" value="FIBRINOGEN_C_2"/>
    <property type="match status" value="2"/>
</dbReference>
<dbReference type="InterPro" id="IPR012290">
    <property type="entry name" value="Fibrinogen_a/b/g_coil_dom"/>
</dbReference>
<proteinExistence type="predicted"/>
<keyword evidence="3" id="KW-0964">Secreted</keyword>
<evidence type="ECO:0000259" key="16">
    <source>
        <dbReference type="PROSITE" id="PS51406"/>
    </source>
</evidence>
<keyword evidence="18" id="KW-1185">Reference proteome</keyword>
<dbReference type="SMART" id="SM01212">
    <property type="entry name" value="Fib_alpha"/>
    <property type="match status" value="2"/>
</dbReference>
<dbReference type="FunFam" id="1.20.5.50:FF:000006">
    <property type="entry name" value="Fibrinogen alpha chain"/>
    <property type="match status" value="1"/>
</dbReference>
<dbReference type="FunFam" id="3.90.215.10:FF:000002">
    <property type="entry name" value="Fibrinogen gamma chain"/>
    <property type="match status" value="1"/>
</dbReference>
<evidence type="ECO:0000256" key="6">
    <source>
        <dbReference type="ARBA" id="ARBA00022729"/>
    </source>
</evidence>
<dbReference type="OrthoDB" id="9945370at2759"/>
<dbReference type="NCBIfam" id="NF040941">
    <property type="entry name" value="GGGWT_bact"/>
    <property type="match status" value="2"/>
</dbReference>
<dbReference type="Pfam" id="PF08702">
    <property type="entry name" value="Fib_alpha"/>
    <property type="match status" value="2"/>
</dbReference>
<dbReference type="Pfam" id="PF12160">
    <property type="entry name" value="Fibrinogen_aC"/>
    <property type="match status" value="1"/>
</dbReference>
<evidence type="ECO:0000256" key="1">
    <source>
        <dbReference type="ARBA" id="ARBA00004613"/>
    </source>
</evidence>
<dbReference type="Gene3D" id="3.90.215.10">
    <property type="entry name" value="Gamma Fibrinogen, chain A, domain 1"/>
    <property type="match status" value="2"/>
</dbReference>
<evidence type="ECO:0000256" key="10">
    <source>
        <dbReference type="ARBA" id="ARBA00023157"/>
    </source>
</evidence>
<keyword evidence="9" id="KW-0094">Blood coagulation</keyword>
<evidence type="ECO:0000256" key="14">
    <source>
        <dbReference type="SAM" id="MobiDB-lite"/>
    </source>
</evidence>
<evidence type="ECO:0000256" key="15">
    <source>
        <dbReference type="SAM" id="SignalP"/>
    </source>
</evidence>
<evidence type="ECO:0000313" key="17">
    <source>
        <dbReference type="EMBL" id="POI33575.1"/>
    </source>
</evidence>
<comment type="subunit">
    <text evidence="12">Heterohexamer; disulfide linked. Contains 2 sets of 3 non-identical chains (alpha, beta and gamma). The 2 heterotrimers are in head to head conformation with the N-termini in a small central domain.</text>
</comment>
<comment type="caution">
    <text evidence="17">The sequence shown here is derived from an EMBL/GenBank/DDBJ whole genome shotgun (WGS) entry which is preliminary data.</text>
</comment>
<feature type="signal peptide" evidence="15">
    <location>
        <begin position="1"/>
        <end position="29"/>
    </location>
</feature>
<keyword evidence="4" id="KW-0356">Hemostasis</keyword>
<feature type="compositionally biased region" description="Polar residues" evidence="14">
    <location>
        <begin position="424"/>
        <end position="439"/>
    </location>
</feature>
<name>A0A2P4TB55_BAMTH</name>
<dbReference type="InterPro" id="IPR036056">
    <property type="entry name" value="Fibrinogen-like_C"/>
</dbReference>
<feature type="compositionally biased region" description="Low complexity" evidence="14">
    <location>
        <begin position="857"/>
        <end position="880"/>
    </location>
</feature>
<dbReference type="GO" id="GO:0005102">
    <property type="term" value="F:signaling receptor binding"/>
    <property type="evidence" value="ECO:0007669"/>
    <property type="project" value="InterPro"/>
</dbReference>
<dbReference type="PANTHER" id="PTHR47221">
    <property type="entry name" value="FIBRINOGEN ALPHA CHAIN"/>
    <property type="match status" value="1"/>
</dbReference>
<feature type="compositionally biased region" description="Basic and acidic residues" evidence="14">
    <location>
        <begin position="922"/>
        <end position="931"/>
    </location>
</feature>
<dbReference type="PANTHER" id="PTHR47221:SF3">
    <property type="entry name" value="FIBRINOGEN ALPHA CHAIN"/>
    <property type="match status" value="1"/>
</dbReference>
<evidence type="ECO:0000256" key="9">
    <source>
        <dbReference type="ARBA" id="ARBA00023084"/>
    </source>
</evidence>
<keyword evidence="5" id="KW-0479">Metal-binding</keyword>
<dbReference type="CDD" id="cd00087">
    <property type="entry name" value="FReD"/>
    <property type="match status" value="2"/>
</dbReference>
<organism evidence="17 18">
    <name type="scientific">Bambusicola thoracicus</name>
    <name type="common">Chinese bamboo-partridge</name>
    <name type="synonym">Perdix thoracica</name>
    <dbReference type="NCBI Taxonomy" id="9083"/>
    <lineage>
        <taxon>Eukaryota</taxon>
        <taxon>Metazoa</taxon>
        <taxon>Chordata</taxon>
        <taxon>Craniata</taxon>
        <taxon>Vertebrata</taxon>
        <taxon>Euteleostomi</taxon>
        <taxon>Archelosauria</taxon>
        <taxon>Archosauria</taxon>
        <taxon>Dinosauria</taxon>
        <taxon>Saurischia</taxon>
        <taxon>Theropoda</taxon>
        <taxon>Coelurosauria</taxon>
        <taxon>Aves</taxon>
        <taxon>Neognathae</taxon>
        <taxon>Galloanserae</taxon>
        <taxon>Galliformes</taxon>
        <taxon>Phasianidae</taxon>
        <taxon>Perdicinae</taxon>
        <taxon>Bambusicola</taxon>
    </lineage>
</organism>
<dbReference type="GO" id="GO:0034116">
    <property type="term" value="P:positive regulation of heterotypic cell-cell adhesion"/>
    <property type="evidence" value="ECO:0007669"/>
    <property type="project" value="TreeGrafter"/>
</dbReference>
<accession>A0A2P4TB55</accession>
<dbReference type="AlphaFoldDB" id="A0A2P4TB55"/>
<dbReference type="FunFam" id="3.90.215.10:FF:000001">
    <property type="entry name" value="Tenascin isoform 1"/>
    <property type="match status" value="1"/>
</dbReference>